<organism evidence="2 3">
    <name type="scientific">Penicillium desertorum</name>
    <dbReference type="NCBI Taxonomy" id="1303715"/>
    <lineage>
        <taxon>Eukaryota</taxon>
        <taxon>Fungi</taxon>
        <taxon>Dikarya</taxon>
        <taxon>Ascomycota</taxon>
        <taxon>Pezizomycotina</taxon>
        <taxon>Eurotiomycetes</taxon>
        <taxon>Eurotiomycetidae</taxon>
        <taxon>Eurotiales</taxon>
        <taxon>Aspergillaceae</taxon>
        <taxon>Penicillium</taxon>
    </lineage>
</organism>
<evidence type="ECO:0000313" key="2">
    <source>
        <dbReference type="EMBL" id="KAJ5480024.1"/>
    </source>
</evidence>
<dbReference type="PANTHER" id="PTHR45737">
    <property type="entry name" value="VON WILLEBRAND FACTOR A DOMAIN-CONTAINING PROTEIN 5A"/>
    <property type="match status" value="1"/>
</dbReference>
<protein>
    <submittedName>
        <fullName evidence="2">von Willebrand factor type A domain protein</fullName>
    </submittedName>
</protein>
<dbReference type="SMART" id="SM00609">
    <property type="entry name" value="VIT"/>
    <property type="match status" value="1"/>
</dbReference>
<comment type="caution">
    <text evidence="2">The sequence shown here is derived from an EMBL/GenBank/DDBJ whole genome shotgun (WGS) entry which is preliminary data.</text>
</comment>
<reference evidence="2" key="1">
    <citation type="submission" date="2022-12" db="EMBL/GenBank/DDBJ databases">
        <authorList>
            <person name="Petersen C."/>
        </authorList>
    </citation>
    <scope>NUCLEOTIDE SEQUENCE</scope>
    <source>
        <strain evidence="2">IBT 17660</strain>
    </source>
</reference>
<evidence type="ECO:0000313" key="3">
    <source>
        <dbReference type="Proteomes" id="UP001147760"/>
    </source>
</evidence>
<name>A0A9W9X061_9EURO</name>
<proteinExistence type="predicted"/>
<dbReference type="Proteomes" id="UP001147760">
    <property type="component" value="Unassembled WGS sequence"/>
</dbReference>
<dbReference type="Pfam" id="PF08487">
    <property type="entry name" value="VIT"/>
    <property type="match status" value="1"/>
</dbReference>
<sequence>MTQCQAIWRCVHARALGGVQPAVRRSGAIWEKYPPTDRSIALPTPSLESTQETPLPLLSVSIDVDLNGRLSTTKVTQKFTNATASATQNARYLFPIYNGSVVTSFKCWIGPDKLLEGDVKPKEVARADFQQAVSRHKAAVLVEEVTPEIFETNLGNIPAQTTVKVVIAYTGLLKVDISTGGLVLNIPTSVAPRYGRAPAEYSAADPLPTEGLRVSIHASMPAAIRKMESGTHPISVEIGAVSHRSFPSFAAGASSESFDPSKARANLAD</sequence>
<gene>
    <name evidence="2" type="ORF">N7530_005533</name>
</gene>
<dbReference type="EMBL" id="JAPWDO010000003">
    <property type="protein sequence ID" value="KAJ5480024.1"/>
    <property type="molecule type" value="Genomic_DNA"/>
</dbReference>
<dbReference type="InterPro" id="IPR013694">
    <property type="entry name" value="VIT"/>
</dbReference>
<dbReference type="AlphaFoldDB" id="A0A9W9X061"/>
<feature type="domain" description="VIT" evidence="1">
    <location>
        <begin position="41"/>
        <end position="171"/>
    </location>
</feature>
<accession>A0A9W9X061</accession>
<dbReference type="PANTHER" id="PTHR45737:SF4">
    <property type="entry name" value="VON WILLEBRAND DOMAIN PROTEIN (AFU_ORTHOLOGUE AFUA_4G01160)"/>
    <property type="match status" value="1"/>
</dbReference>
<dbReference type="OrthoDB" id="1729737at2759"/>
<evidence type="ECO:0000259" key="1">
    <source>
        <dbReference type="PROSITE" id="PS51468"/>
    </source>
</evidence>
<reference evidence="2" key="2">
    <citation type="journal article" date="2023" name="IMA Fungus">
        <title>Comparative genomic study of the Penicillium genus elucidates a diverse pangenome and 15 lateral gene transfer events.</title>
        <authorList>
            <person name="Petersen C."/>
            <person name="Sorensen T."/>
            <person name="Nielsen M.R."/>
            <person name="Sondergaard T.E."/>
            <person name="Sorensen J.L."/>
            <person name="Fitzpatrick D.A."/>
            <person name="Frisvad J.C."/>
            <person name="Nielsen K.L."/>
        </authorList>
    </citation>
    <scope>NUCLEOTIDE SEQUENCE</scope>
    <source>
        <strain evidence="2">IBT 17660</strain>
    </source>
</reference>
<dbReference type="PROSITE" id="PS51468">
    <property type="entry name" value="VIT"/>
    <property type="match status" value="1"/>
</dbReference>
<keyword evidence="3" id="KW-1185">Reference proteome</keyword>